<protein>
    <submittedName>
        <fullName evidence="2">Reverse transcriptase domain-containing protein</fullName>
    </submittedName>
</protein>
<keyword evidence="1" id="KW-0812">Transmembrane</keyword>
<organism evidence="2">
    <name type="scientific">Tanacetum cinerariifolium</name>
    <name type="common">Dalmatian daisy</name>
    <name type="synonym">Chrysanthemum cinerariifolium</name>
    <dbReference type="NCBI Taxonomy" id="118510"/>
    <lineage>
        <taxon>Eukaryota</taxon>
        <taxon>Viridiplantae</taxon>
        <taxon>Streptophyta</taxon>
        <taxon>Embryophyta</taxon>
        <taxon>Tracheophyta</taxon>
        <taxon>Spermatophyta</taxon>
        <taxon>Magnoliopsida</taxon>
        <taxon>eudicotyledons</taxon>
        <taxon>Gunneridae</taxon>
        <taxon>Pentapetalae</taxon>
        <taxon>asterids</taxon>
        <taxon>campanulids</taxon>
        <taxon>Asterales</taxon>
        <taxon>Asteraceae</taxon>
        <taxon>Asteroideae</taxon>
        <taxon>Anthemideae</taxon>
        <taxon>Anthemidinae</taxon>
        <taxon>Tanacetum</taxon>
    </lineage>
</organism>
<dbReference type="InterPro" id="IPR043502">
    <property type="entry name" value="DNA/RNA_pol_sf"/>
</dbReference>
<evidence type="ECO:0000313" key="2">
    <source>
        <dbReference type="EMBL" id="GEU53761.1"/>
    </source>
</evidence>
<keyword evidence="1" id="KW-1133">Transmembrane helix</keyword>
<keyword evidence="2" id="KW-0695">RNA-directed DNA polymerase</keyword>
<sequence>MQEVVKKEIVKLLDIGIIYLIADSPWVSPIHCVPKKDGITVVTNENDELVPTRTVMGKGTKNVDADHLSQIENEKTSDDSEVDDNFPGETFMEINTKNEPWFADFENYLVADIIPKGMTYNKRTNSSLTSNTISGRNPIFSTYVLTFYYGCGERYFGENSFYGLLIPYLLSSSLFIWLIEAIFSRAIDFPVDLGIVEFSDWIAFFLGGIRNHLIPFQASFGVGCFIEIPWSLVVLGKDELPSNVGLDFQARLDVGRMYSGHLEANVLVTKLTTGRLVNGSSCDGIDMVVKNFDLEPKDIIAEFYGPSQWKELSKEMSSKILPYGDGSCWKMFKPIASLIAKGKLK</sequence>
<reference evidence="2" key="1">
    <citation type="journal article" date="2019" name="Sci. Rep.">
        <title>Draft genome of Tanacetum cinerariifolium, the natural source of mosquito coil.</title>
        <authorList>
            <person name="Yamashiro T."/>
            <person name="Shiraishi A."/>
            <person name="Satake H."/>
            <person name="Nakayama K."/>
        </authorList>
    </citation>
    <scope>NUCLEOTIDE SEQUENCE</scope>
</reference>
<keyword evidence="2" id="KW-0808">Transferase</keyword>
<keyword evidence="1" id="KW-0472">Membrane</keyword>
<dbReference type="Gene3D" id="3.10.10.10">
    <property type="entry name" value="HIV Type 1 Reverse Transcriptase, subunit A, domain 1"/>
    <property type="match status" value="1"/>
</dbReference>
<dbReference type="EMBL" id="BKCJ010003224">
    <property type="protein sequence ID" value="GEU53761.1"/>
    <property type="molecule type" value="Genomic_DNA"/>
</dbReference>
<accession>A0A6L2KVU9</accession>
<comment type="caution">
    <text evidence="2">The sequence shown here is derived from an EMBL/GenBank/DDBJ whole genome shotgun (WGS) entry which is preliminary data.</text>
</comment>
<dbReference type="AlphaFoldDB" id="A0A6L2KVU9"/>
<feature type="transmembrane region" description="Helical" evidence="1">
    <location>
        <begin position="161"/>
        <end position="179"/>
    </location>
</feature>
<gene>
    <name evidence="2" type="ORF">Tci_025739</name>
</gene>
<dbReference type="SUPFAM" id="SSF56672">
    <property type="entry name" value="DNA/RNA polymerases"/>
    <property type="match status" value="1"/>
</dbReference>
<evidence type="ECO:0000256" key="1">
    <source>
        <dbReference type="SAM" id="Phobius"/>
    </source>
</evidence>
<name>A0A6L2KVU9_TANCI</name>
<proteinExistence type="predicted"/>
<dbReference type="GO" id="GO:0003964">
    <property type="term" value="F:RNA-directed DNA polymerase activity"/>
    <property type="evidence" value="ECO:0007669"/>
    <property type="project" value="UniProtKB-KW"/>
</dbReference>
<keyword evidence="2" id="KW-0548">Nucleotidyltransferase</keyword>